<protein>
    <recommendedName>
        <fullName evidence="1">F-box domain-containing protein</fullName>
    </recommendedName>
</protein>
<dbReference type="PROSITE" id="PS50181">
    <property type="entry name" value="FBOX"/>
    <property type="match status" value="1"/>
</dbReference>
<dbReference type="SUPFAM" id="SSF81383">
    <property type="entry name" value="F-box domain"/>
    <property type="match status" value="1"/>
</dbReference>
<dbReference type="Proteomes" id="UP000325433">
    <property type="component" value="Unassembled WGS sequence"/>
</dbReference>
<dbReference type="AlphaFoldDB" id="A0A5N6VZ74"/>
<sequence length="479" mass="55619">MVSGLPWTKQTRALYCTPTGVKVTGIFSTRELHPWYRLPDDHETEQWGTSTRPAHRETDLYLVHELCWQRLLEHFGPGEFHLGCLYEALERLPPRIGNTIDYSTPLWRGGQDVRHPEYQKDLAPNGHFGLSSLEELMRFARDPPKPLKPLSEEIVYPSQSPTDCFRVLPMEVLESIAVLLSTRDFLSLRHASRPMAVLFWSPTFWRTRFDINGDRGFLLPMVREFTKPGRRREVDWRLLYHCTCNLNCRWWFQLEVQVWEELRWLRDTTLAIHSGRVRPLDFRGSALYHYHNTTYRDTYVESVELSSSLSQIAISAVQDRADVCITGMEFIFDDRPSAMLGHSTPGAKQVMMETSQPCLNMYDNWRYPGIRITIDFNDFRGIACIYGPYGIRGEPPYQRHRYFVGHNAYGDLITPMHTSSASLDEVRHVIALLDKSKMLSIGLLGLAERGLKGYSKRDWRATVRGLKSKRLIPPHLTFR</sequence>
<name>A0A5N6VZ74_9EURO</name>
<evidence type="ECO:0000313" key="3">
    <source>
        <dbReference type="Proteomes" id="UP000325433"/>
    </source>
</evidence>
<dbReference type="InterPro" id="IPR036047">
    <property type="entry name" value="F-box-like_dom_sf"/>
</dbReference>
<keyword evidence="3" id="KW-1185">Reference proteome</keyword>
<reference evidence="3" key="1">
    <citation type="submission" date="2019-04" db="EMBL/GenBank/DDBJ databases">
        <title>Friends and foes A comparative genomics studyof 23 Aspergillus species from section Flavi.</title>
        <authorList>
            <consortium name="DOE Joint Genome Institute"/>
            <person name="Kjaerbolling I."/>
            <person name="Vesth T."/>
            <person name="Frisvad J.C."/>
            <person name="Nybo J.L."/>
            <person name="Theobald S."/>
            <person name="Kildgaard S."/>
            <person name="Isbrandt T."/>
            <person name="Kuo A."/>
            <person name="Sato A."/>
            <person name="Lyhne E.K."/>
            <person name="Kogle M.E."/>
            <person name="Wiebenga A."/>
            <person name="Kun R.S."/>
            <person name="Lubbers R.J."/>
            <person name="Makela M.R."/>
            <person name="Barry K."/>
            <person name="Chovatia M."/>
            <person name="Clum A."/>
            <person name="Daum C."/>
            <person name="Haridas S."/>
            <person name="He G."/>
            <person name="LaButti K."/>
            <person name="Lipzen A."/>
            <person name="Mondo S."/>
            <person name="Riley R."/>
            <person name="Salamov A."/>
            <person name="Simmons B.A."/>
            <person name="Magnuson J.K."/>
            <person name="Henrissat B."/>
            <person name="Mortensen U.H."/>
            <person name="Larsen T.O."/>
            <person name="Devries R.P."/>
            <person name="Grigoriev I.V."/>
            <person name="Machida M."/>
            <person name="Baker S.E."/>
            <person name="Andersen M.R."/>
        </authorList>
    </citation>
    <scope>NUCLEOTIDE SEQUENCE [LARGE SCALE GENOMIC DNA]</scope>
    <source>
        <strain evidence="3">CBS 130015</strain>
    </source>
</reference>
<feature type="domain" description="F-box" evidence="1">
    <location>
        <begin position="162"/>
        <end position="208"/>
    </location>
</feature>
<accession>A0A5N6VZ74</accession>
<dbReference type="EMBL" id="ML738324">
    <property type="protein sequence ID" value="KAE8313642.1"/>
    <property type="molecule type" value="Genomic_DNA"/>
</dbReference>
<gene>
    <name evidence="2" type="ORF">BDV41DRAFT_564272</name>
</gene>
<evidence type="ECO:0000313" key="2">
    <source>
        <dbReference type="EMBL" id="KAE8313642.1"/>
    </source>
</evidence>
<organism evidence="2 3">
    <name type="scientific">Aspergillus transmontanensis</name>
    <dbReference type="NCBI Taxonomy" id="1034304"/>
    <lineage>
        <taxon>Eukaryota</taxon>
        <taxon>Fungi</taxon>
        <taxon>Dikarya</taxon>
        <taxon>Ascomycota</taxon>
        <taxon>Pezizomycotina</taxon>
        <taxon>Eurotiomycetes</taxon>
        <taxon>Eurotiomycetidae</taxon>
        <taxon>Eurotiales</taxon>
        <taxon>Aspergillaceae</taxon>
        <taxon>Aspergillus</taxon>
        <taxon>Aspergillus subgen. Circumdati</taxon>
    </lineage>
</organism>
<proteinExistence type="predicted"/>
<evidence type="ECO:0000259" key="1">
    <source>
        <dbReference type="PROSITE" id="PS50181"/>
    </source>
</evidence>
<dbReference type="InterPro" id="IPR001810">
    <property type="entry name" value="F-box_dom"/>
</dbReference>